<proteinExistence type="predicted"/>
<evidence type="ECO:0000313" key="2">
    <source>
        <dbReference type="EMBL" id="SNX97338.1"/>
    </source>
</evidence>
<evidence type="ECO:0000313" key="3">
    <source>
        <dbReference type="Proteomes" id="UP000219514"/>
    </source>
</evidence>
<dbReference type="OrthoDB" id="5219618at2"/>
<feature type="region of interest" description="Disordered" evidence="1">
    <location>
        <begin position="112"/>
        <end position="138"/>
    </location>
</feature>
<dbReference type="EMBL" id="OBDO01000006">
    <property type="protein sequence ID" value="SNX97338.1"/>
    <property type="molecule type" value="Genomic_DNA"/>
</dbReference>
<protein>
    <submittedName>
        <fullName evidence="2">Uncharacterized protein</fullName>
    </submittedName>
</protein>
<evidence type="ECO:0000256" key="1">
    <source>
        <dbReference type="SAM" id="MobiDB-lite"/>
    </source>
</evidence>
<sequence>MEAARTRYEVLVETLMNDAVLSTFRVPLRPTAVPRQTLYRFRVPATRDLSDVLDRLTEGDVQVVEIRRCADPPRRHRGAARAGQEGSVQHAAGATPAEDGVVVPFRTVTRHGRWGDSIAPGRSSSVRPGPGTAGDPSA</sequence>
<feature type="region of interest" description="Disordered" evidence="1">
    <location>
        <begin position="72"/>
        <end position="100"/>
    </location>
</feature>
<accession>A0A285EDZ1</accession>
<dbReference type="RefSeq" id="WP_097207296.1">
    <property type="nucleotide sequence ID" value="NZ_JACHXB010000002.1"/>
</dbReference>
<organism evidence="2 3">
    <name type="scientific">Geodermatophilus sabuli</name>
    <dbReference type="NCBI Taxonomy" id="1564158"/>
    <lineage>
        <taxon>Bacteria</taxon>
        <taxon>Bacillati</taxon>
        <taxon>Actinomycetota</taxon>
        <taxon>Actinomycetes</taxon>
        <taxon>Geodermatophilales</taxon>
        <taxon>Geodermatophilaceae</taxon>
        <taxon>Geodermatophilus</taxon>
    </lineage>
</organism>
<name>A0A285EDZ1_9ACTN</name>
<dbReference type="AlphaFoldDB" id="A0A285EDZ1"/>
<keyword evidence="3" id="KW-1185">Reference proteome</keyword>
<gene>
    <name evidence="2" type="ORF">SAMN06893097_106288</name>
</gene>
<dbReference type="Proteomes" id="UP000219514">
    <property type="component" value="Unassembled WGS sequence"/>
</dbReference>
<reference evidence="2 3" key="1">
    <citation type="submission" date="2017-09" db="EMBL/GenBank/DDBJ databases">
        <authorList>
            <person name="Ehlers B."/>
            <person name="Leendertz F.H."/>
        </authorList>
    </citation>
    <scope>NUCLEOTIDE SEQUENCE [LARGE SCALE GENOMIC DNA]</scope>
    <source>
        <strain evidence="2 3">DSM 46844</strain>
    </source>
</reference>